<evidence type="ECO:0000313" key="4">
    <source>
        <dbReference type="RefSeq" id="XP_008472515.1"/>
    </source>
</evidence>
<dbReference type="AlphaFoldDB" id="A0A1S3D1V4"/>
<sequence>MADQSDSEYERDMKIEDDHTYDEHNTGTTIRMTPRPRLAPKLWMTKELIEQIHIRDSLFFQSKYHDKDNATLRHMYIKQRNKVNRILFKAKNQYTKRLYYQGTNQLNESVALLQVQKRRLNDELQIILRNLKCPHCQRYYNESSSLSPTFKPAIGRKHYTYVTKNVPFSNGGMHWLKGMRKFTTIGVKTKIRNSSIVVFQTR</sequence>
<dbReference type="GeneID" id="103509667"/>
<feature type="coiled-coil region" evidence="1">
    <location>
        <begin position="103"/>
        <end position="130"/>
    </location>
</feature>
<protein>
    <submittedName>
        <fullName evidence="4">Uncharacterized protein LOC103509667</fullName>
    </submittedName>
</protein>
<accession>A0A1S3D1V4</accession>
<dbReference type="Proteomes" id="UP000079169">
    <property type="component" value="Unplaced"/>
</dbReference>
<evidence type="ECO:0000256" key="2">
    <source>
        <dbReference type="SAM" id="MobiDB-lite"/>
    </source>
</evidence>
<name>A0A1S3D1V4_DIACI</name>
<keyword evidence="3" id="KW-1185">Reference proteome</keyword>
<proteinExistence type="predicted"/>
<organism evidence="3 4">
    <name type="scientific">Diaphorina citri</name>
    <name type="common">Asian citrus psyllid</name>
    <dbReference type="NCBI Taxonomy" id="121845"/>
    <lineage>
        <taxon>Eukaryota</taxon>
        <taxon>Metazoa</taxon>
        <taxon>Ecdysozoa</taxon>
        <taxon>Arthropoda</taxon>
        <taxon>Hexapoda</taxon>
        <taxon>Insecta</taxon>
        <taxon>Pterygota</taxon>
        <taxon>Neoptera</taxon>
        <taxon>Paraneoptera</taxon>
        <taxon>Hemiptera</taxon>
        <taxon>Sternorrhyncha</taxon>
        <taxon>Psylloidea</taxon>
        <taxon>Psyllidae</taxon>
        <taxon>Diaphorininae</taxon>
        <taxon>Diaphorina</taxon>
    </lineage>
</organism>
<reference evidence="4" key="1">
    <citation type="submission" date="2025-08" db="UniProtKB">
        <authorList>
            <consortium name="RefSeq"/>
        </authorList>
    </citation>
    <scope>IDENTIFICATION</scope>
</reference>
<dbReference type="PaxDb" id="121845-A0A1S3D1V4"/>
<keyword evidence="1" id="KW-0175">Coiled coil</keyword>
<feature type="compositionally biased region" description="Basic and acidic residues" evidence="2">
    <location>
        <begin position="8"/>
        <end position="25"/>
    </location>
</feature>
<gene>
    <name evidence="4" type="primary">LOC103509667</name>
</gene>
<dbReference type="KEGG" id="dci:103509667"/>
<feature type="region of interest" description="Disordered" evidence="2">
    <location>
        <begin position="1"/>
        <end position="32"/>
    </location>
</feature>
<dbReference type="RefSeq" id="XP_008472515.1">
    <property type="nucleotide sequence ID" value="XM_008474293.3"/>
</dbReference>
<evidence type="ECO:0000256" key="1">
    <source>
        <dbReference type="SAM" id="Coils"/>
    </source>
</evidence>
<evidence type="ECO:0000313" key="3">
    <source>
        <dbReference type="Proteomes" id="UP000079169"/>
    </source>
</evidence>